<feature type="transmembrane region" description="Helical" evidence="1">
    <location>
        <begin position="48"/>
        <end position="69"/>
    </location>
</feature>
<organism evidence="2 3">
    <name type="scientific">Nitratidesulfovibrio liaohensis</name>
    <dbReference type="NCBI Taxonomy" id="2604158"/>
    <lineage>
        <taxon>Bacteria</taxon>
        <taxon>Pseudomonadati</taxon>
        <taxon>Thermodesulfobacteriota</taxon>
        <taxon>Desulfovibrionia</taxon>
        <taxon>Desulfovibrionales</taxon>
        <taxon>Desulfovibrionaceae</taxon>
        <taxon>Nitratidesulfovibrio</taxon>
    </lineage>
</organism>
<evidence type="ECO:0000313" key="3">
    <source>
        <dbReference type="Proteomes" id="UP001180616"/>
    </source>
</evidence>
<protein>
    <submittedName>
        <fullName evidence="2">AtpZ/AtpI family protein</fullName>
    </submittedName>
</protein>
<evidence type="ECO:0000313" key="2">
    <source>
        <dbReference type="EMBL" id="WMW67025.1"/>
    </source>
</evidence>
<dbReference type="Proteomes" id="UP001180616">
    <property type="component" value="Chromosome"/>
</dbReference>
<evidence type="ECO:0000256" key="1">
    <source>
        <dbReference type="SAM" id="Phobius"/>
    </source>
</evidence>
<gene>
    <name evidence="2" type="ORF">KPS_001667</name>
</gene>
<accession>A0ABY9R5M3</accession>
<sequence>MFFNNWFKINDKKYLDAISTAGVIGLHMVSATVVGLGMGWYLDRWLGTKPWLTGVFLILGIVAGFKNVWLDSRRLLKAQDKEDAERFGPKDR</sequence>
<dbReference type="InterPro" id="IPR032820">
    <property type="entry name" value="ATPase_put"/>
</dbReference>
<name>A0ABY9R5M3_9BACT</name>
<keyword evidence="3" id="KW-1185">Reference proteome</keyword>
<dbReference type="EMBL" id="CP133659">
    <property type="protein sequence ID" value="WMW67025.1"/>
    <property type="molecule type" value="Genomic_DNA"/>
</dbReference>
<keyword evidence="1" id="KW-0812">Transmembrane</keyword>
<feature type="transmembrane region" description="Helical" evidence="1">
    <location>
        <begin position="21"/>
        <end position="42"/>
    </location>
</feature>
<dbReference type="RefSeq" id="WP_167122822.1">
    <property type="nucleotide sequence ID" value="NZ_CP133659.1"/>
</dbReference>
<reference evidence="2" key="1">
    <citation type="submission" date="2023-09" db="EMBL/GenBank/DDBJ databases">
        <authorList>
            <consortium name="CW5 consortium"/>
            <person name="Lu C.-W."/>
        </authorList>
    </citation>
    <scope>NUCLEOTIDE SEQUENCE</scope>
    <source>
        <strain evidence="2">KPS</strain>
    </source>
</reference>
<keyword evidence="1" id="KW-0472">Membrane</keyword>
<keyword evidence="1" id="KW-1133">Transmembrane helix</keyword>
<proteinExistence type="predicted"/>
<dbReference type="Pfam" id="PF09527">
    <property type="entry name" value="ATPase_gene1"/>
    <property type="match status" value="1"/>
</dbReference>